<organism evidence="2 3">
    <name type="scientific">Brevibacterium aurantiacum</name>
    <dbReference type="NCBI Taxonomy" id="273384"/>
    <lineage>
        <taxon>Bacteria</taxon>
        <taxon>Bacillati</taxon>
        <taxon>Actinomycetota</taxon>
        <taxon>Actinomycetes</taxon>
        <taxon>Micrococcales</taxon>
        <taxon>Brevibacteriaceae</taxon>
        <taxon>Brevibacterium</taxon>
    </lineage>
</organism>
<dbReference type="EMBL" id="FXYZ01000004">
    <property type="protein sequence ID" value="SMX75444.1"/>
    <property type="molecule type" value="Genomic_DNA"/>
</dbReference>
<evidence type="ECO:0000313" key="2">
    <source>
        <dbReference type="EMBL" id="SMX75444.1"/>
    </source>
</evidence>
<sequence length="52" mass="5701">MQPEMSPETTVLVEYANENLQLKIENARLRSELQNATADRAEPGEDTAPTAG</sequence>
<dbReference type="Proteomes" id="UP000234327">
    <property type="component" value="Unassembled WGS sequence"/>
</dbReference>
<evidence type="ECO:0000313" key="3">
    <source>
        <dbReference type="Proteomes" id="UP000234327"/>
    </source>
</evidence>
<reference evidence="2 3" key="1">
    <citation type="submission" date="2017-03" db="EMBL/GenBank/DDBJ databases">
        <authorList>
            <person name="Afonso C.L."/>
            <person name="Miller P.J."/>
            <person name="Scott M.A."/>
            <person name="Spackman E."/>
            <person name="Goraichik I."/>
            <person name="Dimitrov K.M."/>
            <person name="Suarez D.L."/>
            <person name="Swayne D.E."/>
        </authorList>
    </citation>
    <scope>NUCLEOTIDE SEQUENCE [LARGE SCALE GENOMIC DNA]</scope>
    <source>
        <strain evidence="3">6(3)</strain>
    </source>
</reference>
<dbReference type="AlphaFoldDB" id="A0A2H1IJU9"/>
<feature type="region of interest" description="Disordered" evidence="1">
    <location>
        <begin position="33"/>
        <end position="52"/>
    </location>
</feature>
<proteinExistence type="predicted"/>
<gene>
    <name evidence="2" type="ORF">BAURA63_01296</name>
</gene>
<protein>
    <submittedName>
        <fullName evidence="2">Uncharacterized protein</fullName>
    </submittedName>
</protein>
<accession>A0A2H1IJU9</accession>
<name>A0A2H1IJU9_BREAU</name>
<evidence type="ECO:0000256" key="1">
    <source>
        <dbReference type="SAM" id="MobiDB-lite"/>
    </source>
</evidence>